<evidence type="ECO:0000313" key="2">
    <source>
        <dbReference type="EMBL" id="KOG89399.1"/>
    </source>
</evidence>
<evidence type="ECO:0000259" key="1">
    <source>
        <dbReference type="PROSITE" id="PS50075"/>
    </source>
</evidence>
<organism evidence="2 3">
    <name type="scientific">Streptomyces varsoviensis</name>
    <dbReference type="NCBI Taxonomy" id="67373"/>
    <lineage>
        <taxon>Bacteria</taxon>
        <taxon>Bacillati</taxon>
        <taxon>Actinomycetota</taxon>
        <taxon>Actinomycetes</taxon>
        <taxon>Kitasatosporales</taxon>
        <taxon>Streptomycetaceae</taxon>
        <taxon>Streptomyces</taxon>
    </lineage>
</organism>
<sequence>MTNQTTEAADTGTGAPDAVERELLDFLQGHTGTPWEPETDLFRTGGLSSLFAMQLVVHLEKTYGVAIRGADLRMDNFRTARVMAALVGRLKEPRPGGLDG</sequence>
<dbReference type="RefSeq" id="WP_048832938.1">
    <property type="nucleotide sequence ID" value="NZ_JBEZAH010000003.1"/>
</dbReference>
<keyword evidence="3" id="KW-1185">Reference proteome</keyword>
<protein>
    <submittedName>
        <fullName evidence="2">Methoxymalonate biosynthesis protein</fullName>
    </submittedName>
</protein>
<feature type="domain" description="Carrier" evidence="1">
    <location>
        <begin position="14"/>
        <end position="91"/>
    </location>
</feature>
<dbReference type="SUPFAM" id="SSF47336">
    <property type="entry name" value="ACP-like"/>
    <property type="match status" value="1"/>
</dbReference>
<dbReference type="EMBL" id="LGUT01001220">
    <property type="protein sequence ID" value="KOG89399.1"/>
    <property type="molecule type" value="Genomic_DNA"/>
</dbReference>
<name>A0ABR5J7L1_9ACTN</name>
<dbReference type="Proteomes" id="UP000037020">
    <property type="component" value="Unassembled WGS sequence"/>
</dbReference>
<dbReference type="PROSITE" id="PS50075">
    <property type="entry name" value="CARRIER"/>
    <property type="match status" value="1"/>
</dbReference>
<evidence type="ECO:0000313" key="3">
    <source>
        <dbReference type="Proteomes" id="UP000037020"/>
    </source>
</evidence>
<dbReference type="InterPro" id="IPR036736">
    <property type="entry name" value="ACP-like_sf"/>
</dbReference>
<proteinExistence type="predicted"/>
<dbReference type="InterPro" id="IPR009081">
    <property type="entry name" value="PP-bd_ACP"/>
</dbReference>
<comment type="caution">
    <text evidence="2">The sequence shown here is derived from an EMBL/GenBank/DDBJ whole genome shotgun (WGS) entry which is preliminary data.</text>
</comment>
<reference evidence="2 3" key="1">
    <citation type="submission" date="2015-07" db="EMBL/GenBank/DDBJ databases">
        <authorList>
            <person name="Ju K.-S."/>
            <person name="Doroghazi J.R."/>
            <person name="Metcalf W.W."/>
        </authorList>
    </citation>
    <scope>NUCLEOTIDE SEQUENCE [LARGE SCALE GENOMIC DNA]</scope>
    <source>
        <strain evidence="2 3">NRRL B-3589</strain>
    </source>
</reference>
<accession>A0ABR5J7L1</accession>
<dbReference type="Pfam" id="PF00550">
    <property type="entry name" value="PP-binding"/>
    <property type="match status" value="1"/>
</dbReference>
<gene>
    <name evidence="2" type="ORF">ADK38_14500</name>
</gene>
<dbReference type="Gene3D" id="1.10.1200.10">
    <property type="entry name" value="ACP-like"/>
    <property type="match status" value="1"/>
</dbReference>